<comment type="caution">
    <text evidence="1">The sequence shown here is derived from an EMBL/GenBank/DDBJ whole genome shotgun (WGS) entry which is preliminary data.</text>
</comment>
<dbReference type="PANTHER" id="PTHR39186">
    <property type="entry name" value="DUF2071 FAMILY PROTEIN"/>
    <property type="match status" value="1"/>
</dbReference>
<organism evidence="1 2">
    <name type="scientific">Alkalicoccus luteus</name>
    <dbReference type="NCBI Taxonomy" id="1237094"/>
    <lineage>
        <taxon>Bacteria</taxon>
        <taxon>Bacillati</taxon>
        <taxon>Bacillota</taxon>
        <taxon>Bacilli</taxon>
        <taxon>Bacillales</taxon>
        <taxon>Bacillaceae</taxon>
        <taxon>Alkalicoccus</taxon>
    </lineage>
</organism>
<evidence type="ECO:0000313" key="1">
    <source>
        <dbReference type="EMBL" id="NJP36866.1"/>
    </source>
</evidence>
<accession>A0A969PME4</accession>
<name>A0A969PME4_9BACI</name>
<dbReference type="Proteomes" id="UP000752012">
    <property type="component" value="Unassembled WGS sequence"/>
</dbReference>
<dbReference type="InterPro" id="IPR023375">
    <property type="entry name" value="ADC_dom_sf"/>
</dbReference>
<dbReference type="RefSeq" id="WP_168005152.1">
    <property type="nucleotide sequence ID" value="NZ_JAATHJ010000004.1"/>
</dbReference>
<keyword evidence="2" id="KW-1185">Reference proteome</keyword>
<sequence length="237" mass="27090">MKRFWIGSQDWKHTLFVHYRIPIELLRPHVPDELTIEEYDGSAWIGIVSFEASENKIRLASGISVVPSFLELNVRTYVNYEGERGVYFLTMDANSLTAVKGARWLTSLPYYEAIMNIRTSENGCDFTSIRKGKEKDSAVFTVSAASKNAVYPAIQYPLTEFLMERYALFTTIKGELYKGPIEHGVWQVKDADIEVFNNSLFEFINGFTPEEPVVHLAETQCTGFYPFEAVQKNQPTE</sequence>
<proteinExistence type="predicted"/>
<dbReference type="Gene3D" id="2.40.400.10">
    <property type="entry name" value="Acetoacetate decarboxylase-like"/>
    <property type="match status" value="1"/>
</dbReference>
<dbReference type="PANTHER" id="PTHR39186:SF1">
    <property type="entry name" value="DUF2071 DOMAIN-CONTAINING PROTEIN"/>
    <property type="match status" value="1"/>
</dbReference>
<dbReference type="SUPFAM" id="SSF160104">
    <property type="entry name" value="Acetoacetate decarboxylase-like"/>
    <property type="match status" value="1"/>
</dbReference>
<dbReference type="Pfam" id="PF09844">
    <property type="entry name" value="DUF2071"/>
    <property type="match status" value="1"/>
</dbReference>
<dbReference type="AlphaFoldDB" id="A0A969PME4"/>
<protein>
    <submittedName>
        <fullName evidence="1">DUF2071 domain-containing protein</fullName>
    </submittedName>
</protein>
<dbReference type="EMBL" id="JAATHJ010000004">
    <property type="protein sequence ID" value="NJP36866.1"/>
    <property type="molecule type" value="Genomic_DNA"/>
</dbReference>
<gene>
    <name evidence="1" type="ORF">HCN83_04625</name>
</gene>
<dbReference type="InterPro" id="IPR018644">
    <property type="entry name" value="DUF2071"/>
</dbReference>
<evidence type="ECO:0000313" key="2">
    <source>
        <dbReference type="Proteomes" id="UP000752012"/>
    </source>
</evidence>
<reference evidence="1 2" key="1">
    <citation type="submission" date="2020-03" db="EMBL/GenBank/DDBJ databases">
        <title>Assessment of the enzymatic potential of alkaline-tolerant lipase obtained from Bacillus luteus H11 (technogenic soil) for the bioremediation of saline soils contaminated with petroleum substances.</title>
        <authorList>
            <person name="Kalwasinska A."/>
        </authorList>
    </citation>
    <scope>NUCLEOTIDE SEQUENCE [LARGE SCALE GENOMIC DNA]</scope>
    <source>
        <strain evidence="1 2">H11</strain>
    </source>
</reference>